<accession>A0A6P1ZLM5</accession>
<sequence length="88" mass="9955">MKKHQFVKTDCDCTRRATRFVCKHCGTYDYKSPKEIRKMSLVQAECSHPDAPDIPPAEKFKCHMGGTVDCLAPDYETYMKGSGQCSNC</sequence>
<gene>
    <name evidence="2" type="ORF">DQK91_01870</name>
    <name evidence="1" type="ORF">E8L03_08075</name>
</gene>
<dbReference type="AlphaFoldDB" id="A0A6P1ZLM5"/>
<dbReference type="Proteomes" id="UP000503251">
    <property type="component" value="Chromosome"/>
</dbReference>
<name>A0A6P1ZLM5_9BACT</name>
<dbReference type="EMBL" id="QMIF01000001">
    <property type="protein sequence ID" value="TVM36693.1"/>
    <property type="molecule type" value="Genomic_DNA"/>
</dbReference>
<reference evidence="1 4" key="2">
    <citation type="submission" date="2019-04" db="EMBL/GenBank/DDBJ databases">
        <title>Isolation and culture of sulfate reducing bacteria from the cold seep of the South China Sea.</title>
        <authorList>
            <person name="Sun C."/>
            <person name="Liu R."/>
        </authorList>
    </citation>
    <scope>NUCLEOTIDE SEQUENCE [LARGE SCALE GENOMIC DNA]</scope>
    <source>
        <strain evidence="1 4">CS1</strain>
    </source>
</reference>
<dbReference type="OrthoDB" id="5458303at2"/>
<proteinExistence type="predicted"/>
<dbReference type="Proteomes" id="UP000434052">
    <property type="component" value="Unassembled WGS sequence"/>
</dbReference>
<evidence type="ECO:0000313" key="1">
    <source>
        <dbReference type="EMBL" id="QJT08887.1"/>
    </source>
</evidence>
<organism evidence="2 3">
    <name type="scientific">Oceanidesulfovibrio marinus</name>
    <dbReference type="NCBI Taxonomy" id="370038"/>
    <lineage>
        <taxon>Bacteria</taxon>
        <taxon>Pseudomonadati</taxon>
        <taxon>Thermodesulfobacteriota</taxon>
        <taxon>Desulfovibrionia</taxon>
        <taxon>Desulfovibrionales</taxon>
        <taxon>Desulfovibrionaceae</taxon>
        <taxon>Oceanidesulfovibrio</taxon>
    </lineage>
</organism>
<evidence type="ECO:0000313" key="4">
    <source>
        <dbReference type="Proteomes" id="UP000503251"/>
    </source>
</evidence>
<evidence type="ECO:0000313" key="2">
    <source>
        <dbReference type="EMBL" id="TVM36693.1"/>
    </source>
</evidence>
<protein>
    <submittedName>
        <fullName evidence="2">Uncharacterized protein</fullName>
    </submittedName>
</protein>
<dbReference type="EMBL" id="CP039543">
    <property type="protein sequence ID" value="QJT08887.1"/>
    <property type="molecule type" value="Genomic_DNA"/>
</dbReference>
<keyword evidence="4" id="KW-1185">Reference proteome</keyword>
<evidence type="ECO:0000313" key="3">
    <source>
        <dbReference type="Proteomes" id="UP000434052"/>
    </source>
</evidence>
<reference evidence="2 3" key="1">
    <citation type="submission" date="2018-06" db="EMBL/GenBank/DDBJ databases">
        <title>Complete genome of Desulfovibrio marinus P48SEP.</title>
        <authorList>
            <person name="Crispim J.S."/>
            <person name="Vidigal P.M.P."/>
            <person name="Silva L.C.F."/>
            <person name="Araujo L.C."/>
            <person name="Laguardia C.N."/>
            <person name="Dias R.S."/>
            <person name="Sousa M.P."/>
            <person name="Paula S.O."/>
            <person name="Silva C."/>
        </authorList>
    </citation>
    <scope>NUCLEOTIDE SEQUENCE [LARGE SCALE GENOMIC DNA]</scope>
    <source>
        <strain evidence="2 3">P48SEP</strain>
    </source>
</reference>